<dbReference type="EMBL" id="UYYB01127566">
    <property type="protein sequence ID" value="VDM84094.1"/>
    <property type="molecule type" value="Genomic_DNA"/>
</dbReference>
<proteinExistence type="predicted"/>
<dbReference type="Proteomes" id="UP000270094">
    <property type="component" value="Unassembled WGS sequence"/>
</dbReference>
<keyword evidence="2" id="KW-1185">Reference proteome</keyword>
<reference evidence="1 2" key="1">
    <citation type="submission" date="2018-11" db="EMBL/GenBank/DDBJ databases">
        <authorList>
            <consortium name="Pathogen Informatics"/>
        </authorList>
    </citation>
    <scope>NUCLEOTIDE SEQUENCE [LARGE SCALE GENOMIC DNA]</scope>
</reference>
<dbReference type="OrthoDB" id="5834231at2759"/>
<evidence type="ECO:0000313" key="2">
    <source>
        <dbReference type="Proteomes" id="UP000270094"/>
    </source>
</evidence>
<gene>
    <name evidence="1" type="ORF">SVUK_LOCUS19092</name>
</gene>
<protein>
    <submittedName>
        <fullName evidence="1">Uncharacterized protein</fullName>
    </submittedName>
</protein>
<accession>A0A3P7JYP4</accession>
<organism evidence="1 2">
    <name type="scientific">Strongylus vulgaris</name>
    <name type="common">Blood worm</name>
    <dbReference type="NCBI Taxonomy" id="40348"/>
    <lineage>
        <taxon>Eukaryota</taxon>
        <taxon>Metazoa</taxon>
        <taxon>Ecdysozoa</taxon>
        <taxon>Nematoda</taxon>
        <taxon>Chromadorea</taxon>
        <taxon>Rhabditida</taxon>
        <taxon>Rhabditina</taxon>
        <taxon>Rhabditomorpha</taxon>
        <taxon>Strongyloidea</taxon>
        <taxon>Strongylidae</taxon>
        <taxon>Strongylus</taxon>
    </lineage>
</organism>
<dbReference type="AlphaFoldDB" id="A0A3P7JYP4"/>
<name>A0A3P7JYP4_STRVU</name>
<sequence>MNDHFVELITSVLAIVNESGNTDLELKITLEREDNGLPKAIFELVPKAHLSNPVERLNRAYVQYAKDNGLPKAIFELVPKARLSNPVERLNRAYVQYAKFHEQMGVASDCETAISQQRTPKSTTPAPDQQGSRFSLLSVFNSVFSGLVSIH</sequence>
<evidence type="ECO:0000313" key="1">
    <source>
        <dbReference type="EMBL" id="VDM84094.1"/>
    </source>
</evidence>